<dbReference type="InterPro" id="IPR054722">
    <property type="entry name" value="PolX-like_BBD"/>
</dbReference>
<evidence type="ECO:0000256" key="4">
    <source>
        <dbReference type="ARBA" id="ARBA00022801"/>
    </source>
</evidence>
<feature type="compositionally biased region" description="Polar residues" evidence="5">
    <location>
        <begin position="256"/>
        <end position="267"/>
    </location>
</feature>
<keyword evidence="8" id="KW-1185">Reference proteome</keyword>
<keyword evidence="2" id="KW-0479">Metal-binding</keyword>
<dbReference type="InterPro" id="IPR039537">
    <property type="entry name" value="Retrotran_Ty1/copia-like"/>
</dbReference>
<dbReference type="SUPFAM" id="SSF53098">
    <property type="entry name" value="Ribonuclease H-like"/>
    <property type="match status" value="1"/>
</dbReference>
<dbReference type="InterPro" id="IPR001584">
    <property type="entry name" value="Integrase_cat-core"/>
</dbReference>
<dbReference type="GO" id="GO:0015074">
    <property type="term" value="P:DNA integration"/>
    <property type="evidence" value="ECO:0007669"/>
    <property type="project" value="InterPro"/>
</dbReference>
<evidence type="ECO:0000256" key="1">
    <source>
        <dbReference type="ARBA" id="ARBA00022670"/>
    </source>
</evidence>
<dbReference type="AlphaFoldDB" id="A0A9W6Y0K9"/>
<dbReference type="InterPro" id="IPR043502">
    <property type="entry name" value="DNA/RNA_pol_sf"/>
</dbReference>
<keyword evidence="4" id="KW-0378">Hydrolase</keyword>
<dbReference type="Pfam" id="PF25597">
    <property type="entry name" value="SH3_retrovirus"/>
    <property type="match status" value="1"/>
</dbReference>
<evidence type="ECO:0000259" key="6">
    <source>
        <dbReference type="PROSITE" id="PS50994"/>
    </source>
</evidence>
<feature type="region of interest" description="Disordered" evidence="5">
    <location>
        <begin position="153"/>
        <end position="217"/>
    </location>
</feature>
<evidence type="ECO:0000313" key="7">
    <source>
        <dbReference type="EMBL" id="GMF51925.1"/>
    </source>
</evidence>
<evidence type="ECO:0000256" key="3">
    <source>
        <dbReference type="ARBA" id="ARBA00022750"/>
    </source>
</evidence>
<dbReference type="GO" id="GO:0046872">
    <property type="term" value="F:metal ion binding"/>
    <property type="evidence" value="ECO:0007669"/>
    <property type="project" value="UniProtKB-KW"/>
</dbReference>
<feature type="region of interest" description="Disordered" evidence="5">
    <location>
        <begin position="771"/>
        <end position="939"/>
    </location>
</feature>
<feature type="compositionally biased region" description="Gly residues" evidence="5">
    <location>
        <begin position="195"/>
        <end position="209"/>
    </location>
</feature>
<feature type="compositionally biased region" description="Polar residues" evidence="5">
    <location>
        <begin position="918"/>
        <end position="939"/>
    </location>
</feature>
<dbReference type="Pfam" id="PF07727">
    <property type="entry name" value="RVT_2"/>
    <property type="match status" value="1"/>
</dbReference>
<dbReference type="PANTHER" id="PTHR42648:SF28">
    <property type="entry name" value="TRANSPOSON-ENCODED PROTEIN WITH RIBONUCLEASE H-LIKE AND RETROVIRUS ZINC FINGER-LIKE DOMAINS"/>
    <property type="match status" value="1"/>
</dbReference>
<keyword evidence="1" id="KW-0645">Protease</keyword>
<feature type="compositionally biased region" description="Gly residues" evidence="5">
    <location>
        <begin position="170"/>
        <end position="183"/>
    </location>
</feature>
<dbReference type="InterPro" id="IPR036397">
    <property type="entry name" value="RNaseH_sf"/>
</dbReference>
<dbReference type="InterPro" id="IPR012337">
    <property type="entry name" value="RNaseH-like_sf"/>
</dbReference>
<dbReference type="Proteomes" id="UP001165121">
    <property type="component" value="Unassembled WGS sequence"/>
</dbReference>
<keyword evidence="3" id="KW-0064">Aspartyl protease</keyword>
<evidence type="ECO:0000256" key="5">
    <source>
        <dbReference type="SAM" id="MobiDB-lite"/>
    </source>
</evidence>
<feature type="compositionally biased region" description="Basic residues" evidence="5">
    <location>
        <begin position="874"/>
        <end position="887"/>
    </location>
</feature>
<accession>A0A9W6Y0K9</accession>
<dbReference type="Gene3D" id="3.30.420.10">
    <property type="entry name" value="Ribonuclease H-like superfamily/Ribonuclease H"/>
    <property type="match status" value="1"/>
</dbReference>
<dbReference type="GO" id="GO:0003676">
    <property type="term" value="F:nucleic acid binding"/>
    <property type="evidence" value="ECO:0007669"/>
    <property type="project" value="InterPro"/>
</dbReference>
<sequence length="1252" mass="141191">MTDAKKDTKEVKDEGKCIPPFDGKDFKVCQAQATAQEAVAILQYRQIETTLHGEEYLKYAEERTKLSQLRLESKGSLPDHLSEVRRIMETISVVGRHIEEYAKPAILIGSLSREYDHVVQTFLASHTTKNPDDPPNYEQLEQALEVTYDHSQARMTEGSKGNEEDKALFTGGGRGRGQGAGRGGRGRGHGRGSRGRGYGGRGRGAGRGQGSSEQKSTAGCFHCHKKSHQVRECPYLGKRPPSDNQGGGTAQKRTKFSGNNKIKTNSKGRVGNESDESPYVIMSLMKYTKEVADFAHDRWYLDTGATNHMTNMKKDFISFTPMSFSVRTGGNNWLSVVGVGTIKKDLVTSTGKMSLLLHGVRYAPELQCSLISVGKQASRTLTSAERVRCHFSEDDYADVPIQGRKTTAYKDETNLYRLRLESPADAFMIAPDGRVASSDVELWHARLGHPGRNAINALFRHTRQPMRRLELRVPDNYNCATCVKGKMSRKSFRNTKSVPTRSWLLGEGTHIDVWGPYPVPSYSGKRYFAVLVDEVSRYATIYLLEERSEVYDKLDIYYQQVQTQLNVRMKEVRLDNAKELLKMADICKKKYGMECSSSVKRTPEQNGVAERMIRTVTEKMRCLLNHFNLPEKMWAEAAVTATYCVNVVPNSTRDMEVPFALWHRELPEYSRLRVFGCAVLAYVDKEERRKMNAKAREVIFVGYSREKRGFRLLDSKTRKAFYSHTAVFYEGKAGRIAQGGPSVSRTDVPTQQYLNLDNATMDNIPAMLNEIHDDDAQPDDGETVDTSNNPQNLPGGAGASDADPPMRDARPGGAGGASGDVRPRGAGDEILTKDHDSILKRNTEAMHSDHQRGGYESDHLRGGYESDSHESPRATKKRRRGRGRRKAPTAAAELHEGESCSRLPSIERPSSSEHREITTTSSEKPLTSDDSSTERLQTSSCRALREYVVPKGARTEGCPVTRSGRVSKPPSWISDYIYIAYTSMNPDDISLSSSPSWEKSREKMQRALAKEQALAWWQDYCCLTVGVINEPDTYDQAVESEESMKWKKPAQKEYDSLIKNCTWELVPRQKHMKVLRNRWVFRVKYLANGEVDRFKARLVIKDFMQIHGIDYLEVYSPVVRLETLRVLLTLAAVWDYEIHQMDVTTAFLNGKIDVEVFMEQPEGFKVPGKANWVCRQLKSLYGLKQAPRVWFQLLKNVLDEQGYTLLKSEVCVAVKIIDGQLVFIPLYVDDLILLAPQYGAHKQDEEDVHRAI</sequence>
<evidence type="ECO:0000313" key="8">
    <source>
        <dbReference type="Proteomes" id="UP001165121"/>
    </source>
</evidence>
<name>A0A9W6Y0K9_9STRA</name>
<dbReference type="Pfam" id="PF13976">
    <property type="entry name" value="gag_pre-integrs"/>
    <property type="match status" value="1"/>
</dbReference>
<dbReference type="GO" id="GO:0004190">
    <property type="term" value="F:aspartic-type endopeptidase activity"/>
    <property type="evidence" value="ECO:0007669"/>
    <property type="project" value="UniProtKB-KW"/>
</dbReference>
<dbReference type="OrthoDB" id="7691805at2759"/>
<organism evidence="7 8">
    <name type="scientific">Phytophthora fragariaefolia</name>
    <dbReference type="NCBI Taxonomy" id="1490495"/>
    <lineage>
        <taxon>Eukaryota</taxon>
        <taxon>Sar</taxon>
        <taxon>Stramenopiles</taxon>
        <taxon>Oomycota</taxon>
        <taxon>Peronosporomycetes</taxon>
        <taxon>Peronosporales</taxon>
        <taxon>Peronosporaceae</taxon>
        <taxon>Phytophthora</taxon>
    </lineage>
</organism>
<feature type="compositionally biased region" description="Basic residues" evidence="5">
    <location>
        <begin position="184"/>
        <end position="194"/>
    </location>
</feature>
<evidence type="ECO:0000256" key="2">
    <source>
        <dbReference type="ARBA" id="ARBA00022723"/>
    </source>
</evidence>
<dbReference type="PANTHER" id="PTHR42648">
    <property type="entry name" value="TRANSPOSASE, PUTATIVE-RELATED"/>
    <property type="match status" value="1"/>
</dbReference>
<dbReference type="InterPro" id="IPR013103">
    <property type="entry name" value="RVT_2"/>
</dbReference>
<feature type="region of interest" description="Disordered" evidence="5">
    <location>
        <begin position="232"/>
        <end position="273"/>
    </location>
</feature>
<proteinExistence type="predicted"/>
<dbReference type="Pfam" id="PF22936">
    <property type="entry name" value="Pol_BBD"/>
    <property type="match status" value="1"/>
</dbReference>
<feature type="domain" description="Integrase catalytic" evidence="6">
    <location>
        <begin position="495"/>
        <end position="666"/>
    </location>
</feature>
<dbReference type="EMBL" id="BSXT01002974">
    <property type="protein sequence ID" value="GMF51925.1"/>
    <property type="molecule type" value="Genomic_DNA"/>
</dbReference>
<dbReference type="GO" id="GO:0006508">
    <property type="term" value="P:proteolysis"/>
    <property type="evidence" value="ECO:0007669"/>
    <property type="project" value="UniProtKB-KW"/>
</dbReference>
<feature type="compositionally biased region" description="Basic and acidic residues" evidence="5">
    <location>
        <begin position="821"/>
        <end position="873"/>
    </location>
</feature>
<gene>
    <name evidence="7" type="ORF">Pfra01_002116300</name>
</gene>
<comment type="caution">
    <text evidence="7">The sequence shown here is derived from an EMBL/GenBank/DDBJ whole genome shotgun (WGS) entry which is preliminary data.</text>
</comment>
<dbReference type="SUPFAM" id="SSF56672">
    <property type="entry name" value="DNA/RNA polymerases"/>
    <property type="match status" value="1"/>
</dbReference>
<dbReference type="PROSITE" id="PS50994">
    <property type="entry name" value="INTEGRASE"/>
    <property type="match status" value="1"/>
</dbReference>
<reference evidence="7" key="1">
    <citation type="submission" date="2023-04" db="EMBL/GenBank/DDBJ databases">
        <title>Phytophthora fragariaefolia NBRC 109709.</title>
        <authorList>
            <person name="Ichikawa N."/>
            <person name="Sato H."/>
            <person name="Tonouchi N."/>
        </authorList>
    </citation>
    <scope>NUCLEOTIDE SEQUENCE</scope>
    <source>
        <strain evidence="7">NBRC 109709</strain>
    </source>
</reference>
<dbReference type="InterPro" id="IPR057670">
    <property type="entry name" value="SH3_retrovirus"/>
</dbReference>
<dbReference type="InterPro" id="IPR025724">
    <property type="entry name" value="GAG-pre-integrase_dom"/>
</dbReference>
<protein>
    <submittedName>
        <fullName evidence="7">Unnamed protein product</fullName>
    </submittedName>
</protein>